<dbReference type="AlphaFoldDB" id="A0A5M3WKP6"/>
<accession>A0A5M3WKP6</accession>
<dbReference type="Proteomes" id="UP000331127">
    <property type="component" value="Unassembled WGS sequence"/>
</dbReference>
<keyword evidence="2" id="KW-1185">Reference proteome</keyword>
<gene>
    <name evidence="1" type="ORF">Amac_034030</name>
</gene>
<organism evidence="1 2">
    <name type="scientific">Acrocarpospora macrocephala</name>
    <dbReference type="NCBI Taxonomy" id="150177"/>
    <lineage>
        <taxon>Bacteria</taxon>
        <taxon>Bacillati</taxon>
        <taxon>Actinomycetota</taxon>
        <taxon>Actinomycetes</taxon>
        <taxon>Streptosporangiales</taxon>
        <taxon>Streptosporangiaceae</taxon>
        <taxon>Acrocarpospora</taxon>
    </lineage>
</organism>
<evidence type="ECO:0000313" key="2">
    <source>
        <dbReference type="Proteomes" id="UP000331127"/>
    </source>
</evidence>
<sequence>MCRVEMSGNGSAAIVMARAASTPAPRLAAKSRPGGDQESLADEVGDYGRACAVDDFIGLIDVGTAQALVLGDDPARTTFLPEHGLLLREIADLDGQHAERLLFRAVDAAFGRRALLALQ</sequence>
<dbReference type="InterPro" id="IPR028961">
    <property type="entry name" value="Imm21"/>
</dbReference>
<proteinExistence type="predicted"/>
<dbReference type="EMBL" id="BLAE01000017">
    <property type="protein sequence ID" value="GES09807.1"/>
    <property type="molecule type" value="Genomic_DNA"/>
</dbReference>
<reference evidence="1 2" key="1">
    <citation type="submission" date="2019-10" db="EMBL/GenBank/DDBJ databases">
        <title>Whole genome shotgun sequence of Acrocarpospora macrocephala NBRC 16266.</title>
        <authorList>
            <person name="Ichikawa N."/>
            <person name="Kimura A."/>
            <person name="Kitahashi Y."/>
            <person name="Komaki H."/>
            <person name="Oguchi A."/>
        </authorList>
    </citation>
    <scope>NUCLEOTIDE SEQUENCE [LARGE SCALE GENOMIC DNA]</scope>
    <source>
        <strain evidence="1 2">NBRC 16266</strain>
    </source>
</reference>
<comment type="caution">
    <text evidence="1">The sequence shown here is derived from an EMBL/GenBank/DDBJ whole genome shotgun (WGS) entry which is preliminary data.</text>
</comment>
<dbReference type="Pfam" id="PF15589">
    <property type="entry name" value="Imm21"/>
    <property type="match status" value="1"/>
</dbReference>
<evidence type="ECO:0000313" key="1">
    <source>
        <dbReference type="EMBL" id="GES09807.1"/>
    </source>
</evidence>
<protein>
    <submittedName>
        <fullName evidence="1">Uncharacterized protein</fullName>
    </submittedName>
</protein>
<name>A0A5M3WKP6_9ACTN</name>